<reference evidence="1 2" key="1">
    <citation type="submission" date="2019-02" db="EMBL/GenBank/DDBJ databases">
        <title>Haloarcula mannanilyticum sp. nov., a mannan degrading haloarchaeon isolated from commercial salt.</title>
        <authorList>
            <person name="Enomoto S."/>
            <person name="Shimane Y."/>
            <person name="Kamekura M."/>
            <person name="Ito T."/>
            <person name="Moriya O."/>
            <person name="Ihara K."/>
            <person name="Takahashi-Ando N."/>
            <person name="Fukushima Y."/>
            <person name="Yoshida Y."/>
            <person name="Usama R."/>
            <person name="Takai K."/>
            <person name="Minegishi H."/>
        </authorList>
    </citation>
    <scope>NUCLEOTIDE SEQUENCE [LARGE SCALE GENOMIC DNA]</scope>
    <source>
        <strain evidence="1 2">MD130-1</strain>
    </source>
</reference>
<gene>
    <name evidence="1" type="ORF">Harman_38370</name>
</gene>
<dbReference type="AlphaFoldDB" id="A0A4C2ENS5"/>
<comment type="caution">
    <text evidence="1">The sequence shown here is derived from an EMBL/GenBank/DDBJ whole genome shotgun (WGS) entry which is preliminary data.</text>
</comment>
<organism evidence="1 2">
    <name type="scientific">Haloarcula mannanilytica</name>
    <dbReference type="NCBI Taxonomy" id="2509225"/>
    <lineage>
        <taxon>Archaea</taxon>
        <taxon>Methanobacteriati</taxon>
        <taxon>Methanobacteriota</taxon>
        <taxon>Stenosarchaea group</taxon>
        <taxon>Halobacteria</taxon>
        <taxon>Halobacteriales</taxon>
        <taxon>Haloarculaceae</taxon>
        <taxon>Haloarcula</taxon>
    </lineage>
</organism>
<dbReference type="EMBL" id="BIXZ01000012">
    <property type="protein sequence ID" value="GCF15902.1"/>
    <property type="molecule type" value="Genomic_DNA"/>
</dbReference>
<name>A0A4C2ENS5_9EURY</name>
<accession>A0A4C2ENS5</accession>
<dbReference type="Pfam" id="PF26511">
    <property type="entry name" value="DUF8172"/>
    <property type="match status" value="1"/>
</dbReference>
<dbReference type="OrthoDB" id="269538at2157"/>
<evidence type="ECO:0000313" key="1">
    <source>
        <dbReference type="EMBL" id="GCF15902.1"/>
    </source>
</evidence>
<proteinExistence type="predicted"/>
<dbReference type="Proteomes" id="UP000304382">
    <property type="component" value="Unassembled WGS sequence"/>
</dbReference>
<dbReference type="InterPro" id="IPR058485">
    <property type="entry name" value="DUF8172"/>
</dbReference>
<evidence type="ECO:0000313" key="2">
    <source>
        <dbReference type="Proteomes" id="UP000304382"/>
    </source>
</evidence>
<protein>
    <submittedName>
        <fullName evidence="1">Uncharacterized protein</fullName>
    </submittedName>
</protein>
<dbReference type="RefSeq" id="WP_137685311.1">
    <property type="nucleotide sequence ID" value="NZ_BIXZ01000012.1"/>
</dbReference>
<keyword evidence="2" id="KW-1185">Reference proteome</keyword>
<sequence>MARLVFYHHPQAENFSLKFSSVSLGEIQSLREQSAEPTKLIGYPFETPIYVLYEGDTEIESAEEIDFDKEWLSSRISDLPRAGQVVAFRLVELLEAAVDVREADEFRLYKEFEPKKIHEALNHTSWRKSVPEVAGEVMSNLILRHSLPNANHRTGIAMLQFCIESVDPDFTMPRTHVDDDTWREWVDPYIIDSKRLITVRRNNLRFKKLKELDIDLVERKDGIQIRLAEFDLDMHWREALSKYASLHETHCTEFAQAVLKRAERDDLLNQPGPTKQEFITYLEEGLVERDFREMF</sequence>